<sequence>MLTSILPGLVLHERRRVVVQATLARVDLSGLAERICEGVDRLRSSRRDGEASGSRTEHDQPIVRDRFSVSPARSATAPLSPSTPQRPSTTDVITVPLSDFTDVPVRRDPSSRGGPSTNHGTRSGGGDRSGRASGSGMDADEDEFVDAIEGVSCSSGSSSRPRPVPATQAGEENAVVMCKYVPRVMSYHVFPRPADARELSTEQAPVVFTLVSIAQPHIRLQALVGANMKYFETKNGTPLALAGDITILWSLLVVLRGVMEPHEWRRCLVMVQKMRTYVETDASRSSVPAHSVMTDLVGTVTGKVMETVERVASSKVMCVVDFVRDDAEPDQFGTEYRLGNDAQVLGRMSGSDRVRCMVSQIYRVEVLD</sequence>
<feature type="region of interest" description="Disordered" evidence="1">
    <location>
        <begin position="42"/>
        <end position="138"/>
    </location>
</feature>
<evidence type="ECO:0000313" key="3">
    <source>
        <dbReference type="Proteomes" id="UP000070544"/>
    </source>
</evidence>
<protein>
    <submittedName>
        <fullName evidence="2">Uncharacterized protein</fullName>
    </submittedName>
</protein>
<proteinExistence type="predicted"/>
<feature type="compositionally biased region" description="Polar residues" evidence="1">
    <location>
        <begin position="71"/>
        <end position="92"/>
    </location>
</feature>
<dbReference type="EMBL" id="KQ965847">
    <property type="protein sequence ID" value="KXS09877.1"/>
    <property type="molecule type" value="Genomic_DNA"/>
</dbReference>
<organism evidence="2 3">
    <name type="scientific">Gonapodya prolifera (strain JEL478)</name>
    <name type="common">Monoblepharis prolifera</name>
    <dbReference type="NCBI Taxonomy" id="1344416"/>
    <lineage>
        <taxon>Eukaryota</taxon>
        <taxon>Fungi</taxon>
        <taxon>Fungi incertae sedis</taxon>
        <taxon>Chytridiomycota</taxon>
        <taxon>Chytridiomycota incertae sedis</taxon>
        <taxon>Monoblepharidomycetes</taxon>
        <taxon>Monoblepharidales</taxon>
        <taxon>Gonapodyaceae</taxon>
        <taxon>Gonapodya</taxon>
    </lineage>
</organism>
<keyword evidence="3" id="KW-1185">Reference proteome</keyword>
<feature type="compositionally biased region" description="Basic and acidic residues" evidence="1">
    <location>
        <begin position="42"/>
        <end position="67"/>
    </location>
</feature>
<reference evidence="2 3" key="1">
    <citation type="journal article" date="2015" name="Genome Biol. Evol.">
        <title>Phylogenomic analyses indicate that early fungi evolved digesting cell walls of algal ancestors of land plants.</title>
        <authorList>
            <person name="Chang Y."/>
            <person name="Wang S."/>
            <person name="Sekimoto S."/>
            <person name="Aerts A.L."/>
            <person name="Choi C."/>
            <person name="Clum A."/>
            <person name="LaButti K.M."/>
            <person name="Lindquist E.A."/>
            <person name="Yee Ngan C."/>
            <person name="Ohm R.A."/>
            <person name="Salamov A.A."/>
            <person name="Grigoriev I.V."/>
            <person name="Spatafora J.W."/>
            <person name="Berbee M.L."/>
        </authorList>
    </citation>
    <scope>NUCLEOTIDE SEQUENCE [LARGE SCALE GENOMIC DNA]</scope>
    <source>
        <strain evidence="2 3">JEL478</strain>
    </source>
</reference>
<evidence type="ECO:0000256" key="1">
    <source>
        <dbReference type="SAM" id="MobiDB-lite"/>
    </source>
</evidence>
<accession>A0A138ZZE0</accession>
<evidence type="ECO:0000313" key="2">
    <source>
        <dbReference type="EMBL" id="KXS09877.1"/>
    </source>
</evidence>
<dbReference type="AlphaFoldDB" id="A0A138ZZE0"/>
<dbReference type="OrthoDB" id="10660994at2759"/>
<name>A0A138ZZE0_GONPJ</name>
<gene>
    <name evidence="2" type="ORF">M427DRAFT_205266</name>
</gene>
<dbReference type="Proteomes" id="UP000070544">
    <property type="component" value="Unassembled WGS sequence"/>
</dbReference>